<proteinExistence type="predicted"/>
<dbReference type="AlphaFoldDB" id="A0A7C9NB70"/>
<protein>
    <submittedName>
        <fullName evidence="2">Uncharacterized protein</fullName>
    </submittedName>
</protein>
<feature type="region of interest" description="Disordered" evidence="1">
    <location>
        <begin position="55"/>
        <end position="193"/>
    </location>
</feature>
<feature type="compositionally biased region" description="Basic and acidic residues" evidence="1">
    <location>
        <begin position="96"/>
        <end position="108"/>
    </location>
</feature>
<sequence length="358" mass="36296">MAGISKMPTGFSRGHGLLVAGSLTAALCSTVGFAFAVPPALDARTAFDSLAADAALPQESDDSTEGEPAASSASPAARNEAQQPNPQSGSESAAKPAEDAADQPKTDEAEGDGQADDGKGDAAGEGAPASSSPLVTARQYASAPSSAQPGASGASGGSSADSPSNSEGSSGGSEGGNAEASAEPPAADPEQEAYDARHSNAWTRMQEMPSASANVAAVLSNVFASLPVSWYDGGFTTEGIATWGDASYALADANSCIATCDAYLADYGADEFPDLAPQAAVWAEYWQNLRNAASLLSTFCSNYLNCPDRANPNDWEWTCTDCYTSVLSGHTWSVPVGGGWYGGKLDYLEAAAEAASRL</sequence>
<name>A0A7C9NB70_9BACT</name>
<feature type="compositionally biased region" description="Low complexity" evidence="1">
    <location>
        <begin position="141"/>
        <end position="168"/>
    </location>
</feature>
<feature type="compositionally biased region" description="Low complexity" evidence="1">
    <location>
        <begin position="176"/>
        <end position="185"/>
    </location>
</feature>
<feature type="compositionally biased region" description="Polar residues" evidence="1">
    <location>
        <begin position="80"/>
        <end position="91"/>
    </location>
</feature>
<evidence type="ECO:0000256" key="1">
    <source>
        <dbReference type="SAM" id="MobiDB-lite"/>
    </source>
</evidence>
<feature type="compositionally biased region" description="Low complexity" evidence="1">
    <location>
        <begin position="124"/>
        <end position="133"/>
    </location>
</feature>
<organism evidence="2">
    <name type="scientific">Muribaculaceae bacterium Z82</name>
    <dbReference type="NCBI Taxonomy" id="2304548"/>
    <lineage>
        <taxon>Bacteria</taxon>
        <taxon>Pseudomonadati</taxon>
        <taxon>Bacteroidota</taxon>
        <taxon>Bacteroidia</taxon>
        <taxon>Bacteroidales</taxon>
        <taxon>Muribaculaceae</taxon>
    </lineage>
</organism>
<gene>
    <name evidence="2" type="ORF">D1639_07435</name>
</gene>
<accession>A0A7C9NB70</accession>
<comment type="caution">
    <text evidence="2">The sequence shown here is derived from an EMBL/GenBank/DDBJ whole genome shotgun (WGS) entry which is preliminary data.</text>
</comment>
<evidence type="ECO:0000313" key="2">
    <source>
        <dbReference type="EMBL" id="NBI34864.1"/>
    </source>
</evidence>
<dbReference type="EMBL" id="QWKH01000051">
    <property type="protein sequence ID" value="NBI34864.1"/>
    <property type="molecule type" value="Genomic_DNA"/>
</dbReference>
<feature type="compositionally biased region" description="Low complexity" evidence="1">
    <location>
        <begin position="68"/>
        <end position="77"/>
    </location>
</feature>
<reference evidence="2" key="1">
    <citation type="submission" date="2018-08" db="EMBL/GenBank/DDBJ databases">
        <title>Murine metabolic-syndrome-specific gut microbial biobank.</title>
        <authorList>
            <person name="Liu C."/>
        </authorList>
    </citation>
    <scope>NUCLEOTIDE SEQUENCE [LARGE SCALE GENOMIC DNA]</scope>
    <source>
        <strain evidence="2">Z82</strain>
    </source>
</reference>